<evidence type="ECO:0000259" key="1">
    <source>
        <dbReference type="Pfam" id="PF07728"/>
    </source>
</evidence>
<evidence type="ECO:0000313" key="2">
    <source>
        <dbReference type="EMBL" id="EDR98715.1"/>
    </source>
</evidence>
<dbReference type="InterPro" id="IPR011704">
    <property type="entry name" value="ATPase_dyneun-rel_AAA"/>
</dbReference>
<dbReference type="RefSeq" id="WP_006566273.1">
    <property type="nucleotide sequence ID" value="NZ_AP023027.1"/>
</dbReference>
<keyword evidence="3" id="KW-1185">Reference proteome</keyword>
<dbReference type="REBASE" id="29760">
    <property type="entry name" value="R2.Aca14662ORF767P"/>
</dbReference>
<dbReference type="eggNOG" id="COG1401">
    <property type="taxonomic scope" value="Bacteria"/>
</dbReference>
<dbReference type="GO" id="GO:0016887">
    <property type="term" value="F:ATP hydrolysis activity"/>
    <property type="evidence" value="ECO:0007669"/>
    <property type="project" value="InterPro"/>
</dbReference>
<dbReference type="STRING" id="411490.ANACAC_00766"/>
<accession>B0MB40</accession>
<dbReference type="HOGENOM" id="CLU_473903_0_0_9"/>
<sequence>MDFNSAVSLVVSVLDSTGTIIDSNDYDGLIIKKLEASNTLDDNRTTNQTHIAITGNQIDIFPYLRSDGYFNNIESDATLKKYFITQVPMFLYESNIKYLSGDNQTEIFFSDAKKKSCTSIVRSRRKNQADQIQVSLINFDGEDFVSFRKMIHAGSYLIIMKKKTQFSYDVFGVIPNRGIDGDGQLSLLNNQFFKLATNTPVNVEELQGNGTDGLSYAQKEQLRKTSGENILLYGVPGSGKSWTIQHEYCDVEECMERLVFHPDYMYSDFVGQILPVVKKDDEGKEKVRYEFKPGPFTKILKKAYEDPQRSYYLVIEEINRGNAPAIFGEIFQLLDRMDKDKDGFKKGTSEYGITNENIALEVYGDSERKVRIPANLSILGTMNTSDQNVFTLDTAFQRRWIMRMIKNSFVKHEYADKPILDTTVSWKQFCEAINEEILRRNNVTSSEDKRLGAYFVSADDLAYVETQDGDSEKQIIEAEHKNARFAEKVIKYLWDDAFKFSHPDTFDTRRYKSLETVIETFNASKGNDRFKVYHENLRKLIIEGVDENNSVSDEDNE</sequence>
<organism evidence="2 3">
    <name type="scientific">Anaerostipes caccae (strain DSM 14662 / CCUG 47493 / JCM 13470 / NCIMB 13811 / L1-92)</name>
    <dbReference type="NCBI Taxonomy" id="411490"/>
    <lineage>
        <taxon>Bacteria</taxon>
        <taxon>Bacillati</taxon>
        <taxon>Bacillota</taxon>
        <taxon>Clostridia</taxon>
        <taxon>Lachnospirales</taxon>
        <taxon>Lachnospiraceae</taxon>
        <taxon>Anaerostipes</taxon>
    </lineage>
</organism>
<dbReference type="InterPro" id="IPR052934">
    <property type="entry name" value="Methyl-DNA_Rec/Restrict_Enz"/>
</dbReference>
<dbReference type="InterPro" id="IPR027417">
    <property type="entry name" value="P-loop_NTPase"/>
</dbReference>
<protein>
    <submittedName>
        <fullName evidence="2">ATPase family associated with various cellular activities (AAA)</fullName>
    </submittedName>
</protein>
<dbReference type="GO" id="GO:0005524">
    <property type="term" value="F:ATP binding"/>
    <property type="evidence" value="ECO:0007669"/>
    <property type="project" value="InterPro"/>
</dbReference>
<proteinExistence type="predicted"/>
<dbReference type="SUPFAM" id="SSF52540">
    <property type="entry name" value="P-loop containing nucleoside triphosphate hydrolases"/>
    <property type="match status" value="1"/>
</dbReference>
<reference evidence="2" key="1">
    <citation type="submission" date="2007-11" db="EMBL/GenBank/DDBJ databases">
        <authorList>
            <person name="Fulton L."/>
            <person name="Clifton S."/>
            <person name="Fulton B."/>
            <person name="Xu J."/>
            <person name="Minx P."/>
            <person name="Pepin K.H."/>
            <person name="Johnson M."/>
            <person name="Thiruvilangam P."/>
            <person name="Bhonagiri V."/>
            <person name="Nash W.E."/>
            <person name="Mardis E.R."/>
            <person name="Wilson R.K."/>
        </authorList>
    </citation>
    <scope>NUCLEOTIDE SEQUENCE [LARGE SCALE GENOMIC DNA]</scope>
    <source>
        <strain evidence="2">DSM 14662</strain>
    </source>
</reference>
<dbReference type="Gene3D" id="3.40.50.300">
    <property type="entry name" value="P-loop containing nucleotide triphosphate hydrolases"/>
    <property type="match status" value="1"/>
</dbReference>
<evidence type="ECO:0000313" key="3">
    <source>
        <dbReference type="Proteomes" id="UP000004935"/>
    </source>
</evidence>
<dbReference type="PANTHER" id="PTHR37291">
    <property type="entry name" value="5-METHYLCYTOSINE-SPECIFIC RESTRICTION ENZYME B"/>
    <property type="match status" value="1"/>
</dbReference>
<dbReference type="Pfam" id="PF07728">
    <property type="entry name" value="AAA_5"/>
    <property type="match status" value="1"/>
</dbReference>
<gene>
    <name evidence="2" type="ORF">ANACAC_00766</name>
</gene>
<dbReference type="Proteomes" id="UP000004935">
    <property type="component" value="Unassembled WGS sequence"/>
</dbReference>
<name>B0MB40_ANACD</name>
<comment type="caution">
    <text evidence="2">The sequence shown here is derived from an EMBL/GenBank/DDBJ whole genome shotgun (WGS) entry which is preliminary data.</text>
</comment>
<dbReference type="EMBL" id="ABAX03000005">
    <property type="protein sequence ID" value="EDR98715.1"/>
    <property type="molecule type" value="Genomic_DNA"/>
</dbReference>
<dbReference type="AlphaFoldDB" id="B0MB40"/>
<dbReference type="PANTHER" id="PTHR37291:SF1">
    <property type="entry name" value="TYPE IV METHYL-DIRECTED RESTRICTION ENZYME ECOKMCRB SUBUNIT"/>
    <property type="match status" value="1"/>
</dbReference>
<reference evidence="2" key="2">
    <citation type="submission" date="2013-11" db="EMBL/GenBank/DDBJ databases">
        <title>Draft genome sequence of Anaerostipes caccae (DSM 14662).</title>
        <authorList>
            <person name="Sudarsanam P."/>
            <person name="Ley R."/>
            <person name="Guruge J."/>
            <person name="Turnbaugh P.J."/>
            <person name="Mahowald M."/>
            <person name="Liep D."/>
            <person name="Gordon J."/>
        </authorList>
    </citation>
    <scope>NUCLEOTIDE SEQUENCE</scope>
    <source>
        <strain evidence="2">DSM 14662</strain>
    </source>
</reference>
<feature type="domain" description="ATPase dynein-related AAA" evidence="1">
    <location>
        <begin position="229"/>
        <end position="399"/>
    </location>
</feature>